<dbReference type="AlphaFoldDB" id="A0A1Y6BP18"/>
<protein>
    <submittedName>
        <fullName evidence="2">Uncharacterized protein</fullName>
    </submittedName>
</protein>
<evidence type="ECO:0000313" key="2">
    <source>
        <dbReference type="EMBL" id="SMF12737.1"/>
    </source>
</evidence>
<name>A0A1Y6BP18_9BACT</name>
<evidence type="ECO:0000256" key="1">
    <source>
        <dbReference type="SAM" id="Phobius"/>
    </source>
</evidence>
<proteinExistence type="predicted"/>
<reference evidence="3" key="1">
    <citation type="submission" date="2017-04" db="EMBL/GenBank/DDBJ databases">
        <authorList>
            <person name="Varghese N."/>
            <person name="Submissions S."/>
        </authorList>
    </citation>
    <scope>NUCLEOTIDE SEQUENCE [LARGE SCALE GENOMIC DNA]</scope>
    <source>
        <strain evidence="3">RKEM611</strain>
    </source>
</reference>
<dbReference type="EMBL" id="FWZT01000005">
    <property type="protein sequence ID" value="SMF12737.1"/>
    <property type="molecule type" value="Genomic_DNA"/>
</dbReference>
<keyword evidence="1" id="KW-0812">Transmembrane</keyword>
<keyword evidence="1" id="KW-0472">Membrane</keyword>
<sequence>MMSSLLNLRLFRIFGPKESVSKTSYIGILSVLSLTAFGSFLMGAGAAYEFLDRPKVRTKDYRPTTIVANPKAVSENVSQSTPQTGELAKEGMESLAHVMKIIPSSKIKLDLVSIKESQNGYVLLVDIQNKSRKAIEGNLVLRYRFQYRAQARVREIVLSDLPFSIKWRLRKRIAIRDRTHAARFLDATIEARVYDDGGNIALDHVDGVEI</sequence>
<organism evidence="2 3">
    <name type="scientific">Pseudobacteriovorax antillogorgiicola</name>
    <dbReference type="NCBI Taxonomy" id="1513793"/>
    <lineage>
        <taxon>Bacteria</taxon>
        <taxon>Pseudomonadati</taxon>
        <taxon>Bdellovibrionota</taxon>
        <taxon>Oligoflexia</taxon>
        <taxon>Oligoflexales</taxon>
        <taxon>Pseudobacteriovoracaceae</taxon>
        <taxon>Pseudobacteriovorax</taxon>
    </lineage>
</organism>
<accession>A0A1Y6BP18</accession>
<keyword evidence="3" id="KW-1185">Reference proteome</keyword>
<dbReference type="RefSeq" id="WP_132317323.1">
    <property type="nucleotide sequence ID" value="NZ_FWZT01000005.1"/>
</dbReference>
<gene>
    <name evidence="2" type="ORF">SAMN06296036_105194</name>
</gene>
<evidence type="ECO:0000313" key="3">
    <source>
        <dbReference type="Proteomes" id="UP000192907"/>
    </source>
</evidence>
<dbReference type="Proteomes" id="UP000192907">
    <property type="component" value="Unassembled WGS sequence"/>
</dbReference>
<feature type="transmembrane region" description="Helical" evidence="1">
    <location>
        <begin position="25"/>
        <end position="51"/>
    </location>
</feature>
<keyword evidence="1" id="KW-1133">Transmembrane helix</keyword>